<evidence type="ECO:0000313" key="2">
    <source>
        <dbReference type="EMBL" id="EIM62136.1"/>
    </source>
</evidence>
<accession>I5AY23</accession>
<evidence type="ECO:0008006" key="4">
    <source>
        <dbReference type="Google" id="ProtNLM"/>
    </source>
</evidence>
<proteinExistence type="predicted"/>
<dbReference type="STRING" id="879212.DespoDRAFT_00090"/>
<reference evidence="2 3" key="1">
    <citation type="submission" date="2011-09" db="EMBL/GenBank/DDBJ databases">
        <authorList>
            <consortium name="US DOE Joint Genome Institute (JGI-PGF)"/>
            <person name="Lucas S."/>
            <person name="Han J."/>
            <person name="Lapidus A."/>
            <person name="Cheng J.-F."/>
            <person name="Goodwin L."/>
            <person name="Pitluck S."/>
            <person name="Peters L."/>
            <person name="Land M.L."/>
            <person name="Hauser L."/>
            <person name="Orellana R."/>
            <person name="Lovley D."/>
            <person name="Woyke T.J."/>
        </authorList>
    </citation>
    <scope>NUCLEOTIDE SEQUENCE [LARGE SCALE GENOMIC DNA]</scope>
    <source>
        <strain evidence="2 3">2ac9</strain>
    </source>
</reference>
<dbReference type="EMBL" id="CM001488">
    <property type="protein sequence ID" value="EIM62136.1"/>
    <property type="molecule type" value="Genomic_DNA"/>
</dbReference>
<dbReference type="AlphaFoldDB" id="I5AY23"/>
<organism evidence="2 3">
    <name type="scientific">Desulfobacter postgatei 2ac9</name>
    <dbReference type="NCBI Taxonomy" id="879212"/>
    <lineage>
        <taxon>Bacteria</taxon>
        <taxon>Pseudomonadati</taxon>
        <taxon>Thermodesulfobacteriota</taxon>
        <taxon>Desulfobacteria</taxon>
        <taxon>Desulfobacterales</taxon>
        <taxon>Desulfobacteraceae</taxon>
        <taxon>Desulfobacter</taxon>
    </lineage>
</organism>
<reference evidence="2 3" key="2">
    <citation type="submission" date="2012-02" db="EMBL/GenBank/DDBJ databases">
        <title>Improved High-Quality Draft sequence of Desulfobacter postgatei 2ac9.</title>
        <authorList>
            <consortium name="US DOE Joint Genome Institute"/>
            <person name="Lucas S."/>
            <person name="Han J."/>
            <person name="Lapidus A."/>
            <person name="Cheng J.-F."/>
            <person name="Goodwin L."/>
            <person name="Pitluck S."/>
            <person name="Peters L."/>
            <person name="Ovchinnikova G."/>
            <person name="Held B."/>
            <person name="Detter J.C."/>
            <person name="Han C."/>
            <person name="Tapia R."/>
            <person name="Land M."/>
            <person name="Hauser L."/>
            <person name="Kyrpides N."/>
            <person name="Ivanova N."/>
            <person name="Pagani I."/>
            <person name="Orellana R."/>
            <person name="Lovley D."/>
            <person name="Woyke T."/>
        </authorList>
    </citation>
    <scope>NUCLEOTIDE SEQUENCE [LARGE SCALE GENOMIC DNA]</scope>
    <source>
        <strain evidence="2 3">2ac9</strain>
    </source>
</reference>
<name>I5AY23_9BACT</name>
<dbReference type="eggNOG" id="ENOG502Z9BF">
    <property type="taxonomic scope" value="Bacteria"/>
</dbReference>
<dbReference type="Proteomes" id="UP000005778">
    <property type="component" value="Chromosome"/>
</dbReference>
<feature type="region of interest" description="Disordered" evidence="1">
    <location>
        <begin position="1"/>
        <end position="26"/>
    </location>
</feature>
<dbReference type="HOGENOM" id="CLU_635739_0_0_7"/>
<keyword evidence="3" id="KW-1185">Reference proteome</keyword>
<protein>
    <recommendedName>
        <fullName evidence="4">Replication initiation factor</fullName>
    </recommendedName>
</protein>
<feature type="compositionally biased region" description="Polar residues" evidence="1">
    <location>
        <begin position="1"/>
        <end position="15"/>
    </location>
</feature>
<sequence length="431" mass="49446">MSNSKDLNKNCQSIDGSPLGGPLTGKPMREAQVLSSEGVQALITCTPQLVSLKTVYSNIDTLHLSVYADLSGSNLLEEIEKSREVAREFEKECIPFTYFSPQWNVHRSGRRFFTYHISMADTHIYFNKRSVHGDFPTCLIEIGSMSSHHPGAFSVFEDIKKFLKSCDISIKKHHVTRVDLSTDFVNINFRDLDLHNIEKWITRAIDAHVHYVGRSVSGISIGKGALMCRIYDKRKELNVKQATAKTDFFNRQWGLVSDDKKTPVVRVEFQFRREALKEFKTDDLYQIDTVDDLQGVLNGLWGYSSKSWAKHCETEVDRSNNNQSRDAVISPFWKLVQLVDFNAENSNLWRHREKNQYINVKALIDQGIGCLTSAVAATIESMDDFKDVAIDASTIVWRELRNRIELHTDELYEKMEIVFNRNNLNLSKTYV</sequence>
<evidence type="ECO:0000256" key="1">
    <source>
        <dbReference type="SAM" id="MobiDB-lite"/>
    </source>
</evidence>
<gene>
    <name evidence="2" type="ORF">DespoDRAFT_00090</name>
</gene>
<evidence type="ECO:0000313" key="3">
    <source>
        <dbReference type="Proteomes" id="UP000005778"/>
    </source>
</evidence>